<dbReference type="SMART" id="SM00934">
    <property type="entry name" value="OMPdecase"/>
    <property type="match status" value="1"/>
</dbReference>
<gene>
    <name evidence="9 14" type="primary">pyrF</name>
    <name evidence="14" type="ORF">GCM10011571_25480</name>
</gene>
<keyword evidence="6 9" id="KW-0456">Lyase</keyword>
<proteinExistence type="inferred from homology"/>
<comment type="similarity">
    <text evidence="8 9">Belongs to the OMP decarboxylase family. Type 1 subfamily.</text>
</comment>
<dbReference type="NCBIfam" id="TIGR01740">
    <property type="entry name" value="pyrF"/>
    <property type="match status" value="1"/>
</dbReference>
<dbReference type="RefSeq" id="WP_229751969.1">
    <property type="nucleotide sequence ID" value="NZ_BMHQ01000009.1"/>
</dbReference>
<dbReference type="FunFam" id="3.20.20.70:FF:000015">
    <property type="entry name" value="Orotidine 5'-phosphate decarboxylase"/>
    <property type="match status" value="1"/>
</dbReference>
<evidence type="ECO:0000256" key="10">
    <source>
        <dbReference type="PIRSR" id="PIRSR614732-1"/>
    </source>
</evidence>
<dbReference type="EMBL" id="BMHQ01000009">
    <property type="protein sequence ID" value="GGE22304.1"/>
    <property type="molecule type" value="Genomic_DNA"/>
</dbReference>
<feature type="active site" description="Proton donor" evidence="9">
    <location>
        <position position="79"/>
    </location>
</feature>
<evidence type="ECO:0000256" key="4">
    <source>
        <dbReference type="ARBA" id="ARBA00022793"/>
    </source>
</evidence>
<dbReference type="InterPro" id="IPR018089">
    <property type="entry name" value="OMPdecase_AS"/>
</dbReference>
<reference evidence="14" key="2">
    <citation type="submission" date="2020-09" db="EMBL/GenBank/DDBJ databases">
        <authorList>
            <person name="Sun Q."/>
            <person name="Zhou Y."/>
        </authorList>
    </citation>
    <scope>NUCLEOTIDE SEQUENCE</scope>
    <source>
        <strain evidence="14">CGMCC 1.15179</strain>
    </source>
</reference>
<dbReference type="HAMAP" id="MF_01200_B">
    <property type="entry name" value="OMPdecase_type1_B"/>
    <property type="match status" value="1"/>
</dbReference>
<feature type="binding site" evidence="9 11">
    <location>
        <position position="229"/>
    </location>
    <ligand>
        <name>substrate</name>
    </ligand>
</feature>
<feature type="binding site" evidence="9 11">
    <location>
        <position position="208"/>
    </location>
    <ligand>
        <name>substrate</name>
    </ligand>
</feature>
<evidence type="ECO:0000256" key="7">
    <source>
        <dbReference type="ARBA" id="ARBA00049157"/>
    </source>
</evidence>
<dbReference type="Pfam" id="PF00215">
    <property type="entry name" value="OMPdecase"/>
    <property type="match status" value="1"/>
</dbReference>
<evidence type="ECO:0000256" key="8">
    <source>
        <dbReference type="ARBA" id="ARBA00061012"/>
    </source>
</evidence>
<reference evidence="14" key="1">
    <citation type="journal article" date="2014" name="Int. J. Syst. Evol. Microbiol.">
        <title>Complete genome sequence of Corynebacterium casei LMG S-19264T (=DSM 44701T), isolated from a smear-ripened cheese.</title>
        <authorList>
            <consortium name="US DOE Joint Genome Institute (JGI-PGF)"/>
            <person name="Walter F."/>
            <person name="Albersmeier A."/>
            <person name="Kalinowski J."/>
            <person name="Ruckert C."/>
        </authorList>
    </citation>
    <scope>NUCLEOTIDE SEQUENCE</scope>
    <source>
        <strain evidence="14">CGMCC 1.15179</strain>
    </source>
</reference>
<keyword evidence="4 9" id="KW-0210">Decarboxylase</keyword>
<dbReference type="PANTHER" id="PTHR32119">
    <property type="entry name" value="OROTIDINE 5'-PHOSPHATE DECARBOXYLASE"/>
    <property type="match status" value="1"/>
</dbReference>
<dbReference type="InterPro" id="IPR001754">
    <property type="entry name" value="OMPdeCOase_dom"/>
</dbReference>
<feature type="binding site" evidence="9">
    <location>
        <begin position="77"/>
        <end position="86"/>
    </location>
    <ligand>
        <name>substrate</name>
    </ligand>
</feature>
<dbReference type="SUPFAM" id="SSF51366">
    <property type="entry name" value="Ribulose-phoshate binding barrel"/>
    <property type="match status" value="1"/>
</dbReference>
<feature type="active site" description="For OMPdecase activity" evidence="10">
    <location>
        <position position="77"/>
    </location>
</feature>
<comment type="caution">
    <text evidence="14">The sequence shown here is derived from an EMBL/GenBank/DDBJ whole genome shotgun (WGS) entry which is preliminary data.</text>
</comment>
<dbReference type="AlphaFoldDB" id="A0A8J2YD52"/>
<feature type="binding site" evidence="9 11">
    <location>
        <position position="137"/>
    </location>
    <ligand>
        <name>substrate</name>
    </ligand>
</feature>
<name>A0A8J2YD52_9BACL</name>
<dbReference type="CDD" id="cd04725">
    <property type="entry name" value="OMP_decarboxylase_like"/>
    <property type="match status" value="1"/>
</dbReference>
<evidence type="ECO:0000313" key="14">
    <source>
        <dbReference type="EMBL" id="GGE22304.1"/>
    </source>
</evidence>
<dbReference type="PANTHER" id="PTHR32119:SF2">
    <property type="entry name" value="OROTIDINE 5'-PHOSPHATE DECARBOXYLASE"/>
    <property type="match status" value="1"/>
</dbReference>
<dbReference type="UniPathway" id="UPA00070">
    <property type="reaction ID" value="UER00120"/>
</dbReference>
<feature type="domain" description="Orotidine 5'-phosphate decarboxylase" evidence="13">
    <location>
        <begin position="19"/>
        <end position="244"/>
    </location>
</feature>
<feature type="active site" description="For OMPdecase activity" evidence="10">
    <location>
        <position position="82"/>
    </location>
</feature>
<accession>A0A8J2YD52</accession>
<feature type="binding site" evidence="9 11">
    <location>
        <position position="50"/>
    </location>
    <ligand>
        <name>substrate</name>
    </ligand>
</feature>
<evidence type="ECO:0000256" key="3">
    <source>
        <dbReference type="ARBA" id="ARBA00011738"/>
    </source>
</evidence>
<dbReference type="PROSITE" id="PS00156">
    <property type="entry name" value="OMPDECASE"/>
    <property type="match status" value="1"/>
</dbReference>
<dbReference type="GO" id="GO:0006207">
    <property type="term" value="P:'de novo' pyrimidine nucleobase biosynthetic process"/>
    <property type="evidence" value="ECO:0007669"/>
    <property type="project" value="InterPro"/>
</dbReference>
<evidence type="ECO:0000256" key="9">
    <source>
        <dbReference type="HAMAP-Rule" id="MF_01200"/>
    </source>
</evidence>
<feature type="binding site" evidence="9 11">
    <location>
        <position position="199"/>
    </location>
    <ligand>
        <name>substrate</name>
    </ligand>
</feature>
<dbReference type="EC" id="4.1.1.23" evidence="9"/>
<feature type="binding site" evidence="9 11">
    <location>
        <position position="25"/>
    </location>
    <ligand>
        <name>substrate</name>
    </ligand>
</feature>
<feature type="active site" description="For OMPdecase activity" evidence="10">
    <location>
        <position position="79"/>
    </location>
</feature>
<dbReference type="NCBIfam" id="NF001273">
    <property type="entry name" value="PRK00230.1"/>
    <property type="match status" value="1"/>
</dbReference>
<dbReference type="GO" id="GO:0005829">
    <property type="term" value="C:cytosol"/>
    <property type="evidence" value="ECO:0007669"/>
    <property type="project" value="TreeGrafter"/>
</dbReference>
<feature type="binding site" evidence="9 11">
    <location>
        <position position="228"/>
    </location>
    <ligand>
        <name>substrate</name>
    </ligand>
</feature>
<dbReference type="Gene3D" id="3.20.20.70">
    <property type="entry name" value="Aldolase class I"/>
    <property type="match status" value="1"/>
</dbReference>
<dbReference type="InterPro" id="IPR014732">
    <property type="entry name" value="OMPdecase"/>
</dbReference>
<evidence type="ECO:0000256" key="1">
    <source>
        <dbReference type="ARBA" id="ARBA00002356"/>
    </source>
</evidence>
<dbReference type="InterPro" id="IPR047596">
    <property type="entry name" value="OMPdecase_bac"/>
</dbReference>
<evidence type="ECO:0000313" key="15">
    <source>
        <dbReference type="Proteomes" id="UP000625210"/>
    </source>
</evidence>
<comment type="function">
    <text evidence="1 9">Catalyzes the decarboxylation of orotidine 5'-monophosphate (OMP) to uridine 5'-monophosphate (UMP).</text>
</comment>
<comment type="catalytic activity">
    <reaction evidence="7 9 12">
        <text>orotidine 5'-phosphate + H(+) = UMP + CO2</text>
        <dbReference type="Rhea" id="RHEA:11596"/>
        <dbReference type="ChEBI" id="CHEBI:15378"/>
        <dbReference type="ChEBI" id="CHEBI:16526"/>
        <dbReference type="ChEBI" id="CHEBI:57538"/>
        <dbReference type="ChEBI" id="CHEBI:57865"/>
        <dbReference type="EC" id="4.1.1.23"/>
    </reaction>
</comment>
<dbReference type="InterPro" id="IPR013785">
    <property type="entry name" value="Aldolase_TIM"/>
</dbReference>
<comment type="subunit">
    <text evidence="3 9">Homodimer.</text>
</comment>
<keyword evidence="5 9" id="KW-0665">Pyrimidine biosynthesis</keyword>
<organism evidence="14 15">
    <name type="scientific">Marinithermofilum abyssi</name>
    <dbReference type="NCBI Taxonomy" id="1571185"/>
    <lineage>
        <taxon>Bacteria</taxon>
        <taxon>Bacillati</taxon>
        <taxon>Bacillota</taxon>
        <taxon>Bacilli</taxon>
        <taxon>Bacillales</taxon>
        <taxon>Thermoactinomycetaceae</taxon>
        <taxon>Marinithermofilum</taxon>
    </lineage>
</organism>
<comment type="pathway">
    <text evidence="2 9 12">Pyrimidine metabolism; UMP biosynthesis via de novo pathway; UMP from orotate: step 2/2.</text>
</comment>
<evidence type="ECO:0000256" key="2">
    <source>
        <dbReference type="ARBA" id="ARBA00004861"/>
    </source>
</evidence>
<dbReference type="GO" id="GO:0044205">
    <property type="term" value="P:'de novo' UMP biosynthetic process"/>
    <property type="evidence" value="ECO:0007669"/>
    <property type="project" value="UniProtKB-UniRule"/>
</dbReference>
<protein>
    <recommendedName>
        <fullName evidence="9">Orotidine 5'-phosphate decarboxylase</fullName>
        <ecNumber evidence="9">4.1.1.23</ecNumber>
    </recommendedName>
    <alternativeName>
        <fullName evidence="9">OMP decarboxylase</fullName>
        <shortName evidence="9">OMPDCase</shortName>
        <shortName evidence="9">OMPdecase</shortName>
    </alternativeName>
</protein>
<evidence type="ECO:0000256" key="6">
    <source>
        <dbReference type="ARBA" id="ARBA00023239"/>
    </source>
</evidence>
<evidence type="ECO:0000256" key="5">
    <source>
        <dbReference type="ARBA" id="ARBA00022975"/>
    </source>
</evidence>
<evidence type="ECO:0000256" key="11">
    <source>
        <dbReference type="PIRSR" id="PIRSR614732-2"/>
    </source>
</evidence>
<evidence type="ECO:0000259" key="13">
    <source>
        <dbReference type="SMART" id="SM00934"/>
    </source>
</evidence>
<sequence length="254" mass="27352">MKISKAPMEKENQETARQRVIVALDFPGKEPAEAFLERWKDREGAKPFVKVGMQLFYATGPSWVVSLKERGFPVFLDLKLHDIPNTVKGAVQSISRLGVDLVTLHAGGGSRMMESAREAAEQAGEKRPRLLAVTQLTSTDQRMLNEEIGIPGTVKESVLRYARLAQASGVDGVVCSGEEAGEIKQATSGGFLTVTPGIRPKGAAVGDQKRVMTPAQAIANGADYLVVGRPVTQAPDPVSAYQAIIQEIIEAEVE</sequence>
<keyword evidence="15" id="KW-1185">Reference proteome</keyword>
<dbReference type="InterPro" id="IPR011060">
    <property type="entry name" value="RibuloseP-bd_barrel"/>
</dbReference>
<dbReference type="Proteomes" id="UP000625210">
    <property type="component" value="Unassembled WGS sequence"/>
</dbReference>
<dbReference type="GO" id="GO:0004590">
    <property type="term" value="F:orotidine-5'-phosphate decarboxylase activity"/>
    <property type="evidence" value="ECO:0007669"/>
    <property type="project" value="UniProtKB-UniRule"/>
</dbReference>
<evidence type="ECO:0000256" key="12">
    <source>
        <dbReference type="RuleBase" id="RU000512"/>
    </source>
</evidence>